<protein>
    <submittedName>
        <fullName evidence="1">Uncharacterized protein</fullName>
    </submittedName>
</protein>
<evidence type="ECO:0000313" key="2">
    <source>
        <dbReference type="Proteomes" id="UP000729402"/>
    </source>
</evidence>
<keyword evidence="2" id="KW-1185">Reference proteome</keyword>
<comment type="caution">
    <text evidence="1">The sequence shown here is derived from an EMBL/GenBank/DDBJ whole genome shotgun (WGS) entry which is preliminary data.</text>
</comment>
<dbReference type="AlphaFoldDB" id="A0A8J5T974"/>
<reference evidence="1" key="1">
    <citation type="journal article" date="2021" name="bioRxiv">
        <title>Whole Genome Assembly and Annotation of Northern Wild Rice, Zizania palustris L., Supports a Whole Genome Duplication in the Zizania Genus.</title>
        <authorList>
            <person name="Haas M."/>
            <person name="Kono T."/>
            <person name="Macchietto M."/>
            <person name="Millas R."/>
            <person name="McGilp L."/>
            <person name="Shao M."/>
            <person name="Duquette J."/>
            <person name="Hirsch C.N."/>
            <person name="Kimball J."/>
        </authorList>
    </citation>
    <scope>NUCLEOTIDE SEQUENCE</scope>
    <source>
        <tissue evidence="1">Fresh leaf tissue</tissue>
    </source>
</reference>
<accession>A0A8J5T974</accession>
<dbReference type="OrthoDB" id="730275at2759"/>
<sequence length="92" mass="10508">MEKKHVSTKLGDEAWEVINDGALHCTVFHFIGNVYIAMMEEGLMVIDVEPTHPRMLLIAPWPHKEWNTVQMVECSTSKLLQPHREGASPLTR</sequence>
<dbReference type="Proteomes" id="UP000729402">
    <property type="component" value="Unassembled WGS sequence"/>
</dbReference>
<proteinExistence type="predicted"/>
<name>A0A8J5T974_ZIZPA</name>
<reference evidence="1" key="2">
    <citation type="submission" date="2021-02" db="EMBL/GenBank/DDBJ databases">
        <authorList>
            <person name="Kimball J.A."/>
            <person name="Haas M.W."/>
            <person name="Macchietto M."/>
            <person name="Kono T."/>
            <person name="Duquette J."/>
            <person name="Shao M."/>
        </authorList>
    </citation>
    <scope>NUCLEOTIDE SEQUENCE</scope>
    <source>
        <tissue evidence="1">Fresh leaf tissue</tissue>
    </source>
</reference>
<organism evidence="1 2">
    <name type="scientific">Zizania palustris</name>
    <name type="common">Northern wild rice</name>
    <dbReference type="NCBI Taxonomy" id="103762"/>
    <lineage>
        <taxon>Eukaryota</taxon>
        <taxon>Viridiplantae</taxon>
        <taxon>Streptophyta</taxon>
        <taxon>Embryophyta</taxon>
        <taxon>Tracheophyta</taxon>
        <taxon>Spermatophyta</taxon>
        <taxon>Magnoliopsida</taxon>
        <taxon>Liliopsida</taxon>
        <taxon>Poales</taxon>
        <taxon>Poaceae</taxon>
        <taxon>BOP clade</taxon>
        <taxon>Oryzoideae</taxon>
        <taxon>Oryzeae</taxon>
        <taxon>Zizaniinae</taxon>
        <taxon>Zizania</taxon>
    </lineage>
</organism>
<gene>
    <name evidence="1" type="ORF">GUJ93_ZPchr0006g46364</name>
</gene>
<dbReference type="EMBL" id="JAAALK010000283">
    <property type="protein sequence ID" value="KAG8075908.1"/>
    <property type="molecule type" value="Genomic_DNA"/>
</dbReference>
<evidence type="ECO:0000313" key="1">
    <source>
        <dbReference type="EMBL" id="KAG8075908.1"/>
    </source>
</evidence>